<keyword evidence="5" id="KW-0001">2Fe-2S</keyword>
<feature type="transmembrane region" description="Helical" evidence="13">
    <location>
        <begin position="30"/>
        <end position="51"/>
    </location>
</feature>
<evidence type="ECO:0000256" key="4">
    <source>
        <dbReference type="ARBA" id="ARBA00022692"/>
    </source>
</evidence>
<keyword evidence="7" id="KW-0274">FAD</keyword>
<keyword evidence="8 13" id="KW-1133">Transmembrane helix</keyword>
<feature type="domain" description="FAD-binding FR-type" evidence="14">
    <location>
        <begin position="238"/>
        <end position="338"/>
    </location>
</feature>
<name>A0ABP5GMY7_9ACTN</name>
<dbReference type="Proteomes" id="UP001500751">
    <property type="component" value="Unassembled WGS sequence"/>
</dbReference>
<feature type="transmembrane region" description="Helical" evidence="13">
    <location>
        <begin position="180"/>
        <end position="198"/>
    </location>
</feature>
<dbReference type="InterPro" id="IPR013112">
    <property type="entry name" value="FAD-bd_8"/>
</dbReference>
<reference evidence="16" key="1">
    <citation type="journal article" date="2019" name="Int. J. Syst. Evol. Microbiol.">
        <title>The Global Catalogue of Microorganisms (GCM) 10K type strain sequencing project: providing services to taxonomists for standard genome sequencing and annotation.</title>
        <authorList>
            <consortium name="The Broad Institute Genomics Platform"/>
            <consortium name="The Broad Institute Genome Sequencing Center for Infectious Disease"/>
            <person name="Wu L."/>
            <person name="Ma J."/>
        </authorList>
    </citation>
    <scope>NUCLEOTIDE SEQUENCE [LARGE SCALE GENOMIC DNA]</scope>
    <source>
        <strain evidence="16">JCM 16014</strain>
    </source>
</reference>
<protein>
    <submittedName>
        <fullName evidence="15">Ferredoxin reductase family protein</fullName>
    </submittedName>
</protein>
<evidence type="ECO:0000256" key="5">
    <source>
        <dbReference type="ARBA" id="ARBA00022714"/>
    </source>
</evidence>
<evidence type="ECO:0000256" key="3">
    <source>
        <dbReference type="ARBA" id="ARBA00022630"/>
    </source>
</evidence>
<evidence type="ECO:0000313" key="16">
    <source>
        <dbReference type="Proteomes" id="UP001500751"/>
    </source>
</evidence>
<dbReference type="PROSITE" id="PS51384">
    <property type="entry name" value="FAD_FR"/>
    <property type="match status" value="1"/>
</dbReference>
<comment type="cofactor">
    <cofactor evidence="1">
        <name>FAD</name>
        <dbReference type="ChEBI" id="CHEBI:57692"/>
    </cofactor>
</comment>
<dbReference type="SUPFAM" id="SSF63380">
    <property type="entry name" value="Riboflavin synthase domain-like"/>
    <property type="match status" value="1"/>
</dbReference>
<comment type="subcellular location">
    <subcellularLocation>
        <location evidence="2">Membrane</location>
        <topology evidence="2">Multi-pass membrane protein</topology>
    </subcellularLocation>
</comment>
<dbReference type="Pfam" id="PF08022">
    <property type="entry name" value="FAD_binding_8"/>
    <property type="match status" value="1"/>
</dbReference>
<evidence type="ECO:0000256" key="1">
    <source>
        <dbReference type="ARBA" id="ARBA00001974"/>
    </source>
</evidence>
<proteinExistence type="predicted"/>
<gene>
    <name evidence="15" type="ORF">GCM10009839_62650</name>
</gene>
<feature type="transmembrane region" description="Helical" evidence="13">
    <location>
        <begin position="109"/>
        <end position="130"/>
    </location>
</feature>
<dbReference type="InterPro" id="IPR017927">
    <property type="entry name" value="FAD-bd_FR_type"/>
</dbReference>
<dbReference type="InterPro" id="IPR013130">
    <property type="entry name" value="Fe3_Rdtase_TM_dom"/>
</dbReference>
<evidence type="ECO:0000256" key="7">
    <source>
        <dbReference type="ARBA" id="ARBA00022827"/>
    </source>
</evidence>
<feature type="transmembrane region" description="Helical" evidence="13">
    <location>
        <begin position="210"/>
        <end position="233"/>
    </location>
</feature>
<evidence type="ECO:0000256" key="9">
    <source>
        <dbReference type="ARBA" id="ARBA00023002"/>
    </source>
</evidence>
<keyword evidence="9" id="KW-0560">Oxidoreductase</keyword>
<dbReference type="InterPro" id="IPR017938">
    <property type="entry name" value="Riboflavin_synthase-like_b-brl"/>
</dbReference>
<keyword evidence="11" id="KW-0411">Iron-sulfur</keyword>
<dbReference type="InterPro" id="IPR039261">
    <property type="entry name" value="FNR_nucleotide-bd"/>
</dbReference>
<evidence type="ECO:0000313" key="15">
    <source>
        <dbReference type="EMBL" id="GAA2048511.1"/>
    </source>
</evidence>
<dbReference type="PANTHER" id="PTHR47354">
    <property type="entry name" value="NADH OXIDOREDUCTASE HCR"/>
    <property type="match status" value="1"/>
</dbReference>
<accession>A0ABP5GMY7</accession>
<feature type="transmembrane region" description="Helical" evidence="13">
    <location>
        <begin position="150"/>
        <end position="168"/>
    </location>
</feature>
<evidence type="ECO:0000256" key="12">
    <source>
        <dbReference type="ARBA" id="ARBA00023136"/>
    </source>
</evidence>
<dbReference type="EMBL" id="BAAAQN010000045">
    <property type="protein sequence ID" value="GAA2048511.1"/>
    <property type="molecule type" value="Genomic_DNA"/>
</dbReference>
<evidence type="ECO:0000256" key="11">
    <source>
        <dbReference type="ARBA" id="ARBA00023014"/>
    </source>
</evidence>
<dbReference type="Gene3D" id="3.40.50.80">
    <property type="entry name" value="Nucleotide-binding domain of ferredoxin-NADP reductase (FNR) module"/>
    <property type="match status" value="1"/>
</dbReference>
<comment type="caution">
    <text evidence="15">The sequence shown here is derived from an EMBL/GenBank/DDBJ whole genome shotgun (WGS) entry which is preliminary data.</text>
</comment>
<evidence type="ECO:0000256" key="6">
    <source>
        <dbReference type="ARBA" id="ARBA00022723"/>
    </source>
</evidence>
<dbReference type="PANTHER" id="PTHR47354:SF8">
    <property type="entry name" value="1,2-PHENYLACETYL-COA EPOXIDASE, SUBUNIT E"/>
    <property type="match status" value="1"/>
</dbReference>
<evidence type="ECO:0000256" key="8">
    <source>
        <dbReference type="ARBA" id="ARBA00022989"/>
    </source>
</evidence>
<dbReference type="Pfam" id="PF00175">
    <property type="entry name" value="NAD_binding_1"/>
    <property type="match status" value="1"/>
</dbReference>
<dbReference type="Gene3D" id="2.40.30.10">
    <property type="entry name" value="Translation factors"/>
    <property type="match status" value="1"/>
</dbReference>
<evidence type="ECO:0000256" key="2">
    <source>
        <dbReference type="ARBA" id="ARBA00004141"/>
    </source>
</evidence>
<dbReference type="InterPro" id="IPR001433">
    <property type="entry name" value="OxRdtase_FAD/NAD-bd"/>
</dbReference>
<sequence>MALPRLPLHYVPDWVVPGLRHRLPLLPRRPLSMVLLVVAGGGLAGVVGLWWRQTPVDRLQSVGDCLVGLAQITGLVGAYLVLVEIALMARFPYLERRLGSWLASAHRNLGGYLILLLAAHVGLVVGAYSVSLREAPPVVVVGVLQTYPGVLAATVGFLVMVLAGFASARGVRRRLGYEGWHGIHLLLYPAAAAAFWHQLTLGAQFSRNRWAAGAWAGVHAVVAVAVVSNRVLIPLLNNRRHRFRVTGVEEHGADVMSIYISGSYVSELGAEAGQYFRWRFMARGLWYQAHPFSLSAAPNEHTFRLTFKCVGGYTRRLRRLRPGARVLVDGPYGAFTGILRRQRGVVMIGGGIGVTPLRAIAETMHGRRRDIVFVQRASKVADLILTRELEALDRAGRIIYIPAVGSRKNDPLSAERLLDLVPDLGDREVFICGSAGMAAAVVRNLRRAKVRRGRIHTEIFDF</sequence>
<organism evidence="15 16">
    <name type="scientific">Catenulispora yoronensis</name>
    <dbReference type="NCBI Taxonomy" id="450799"/>
    <lineage>
        <taxon>Bacteria</taxon>
        <taxon>Bacillati</taxon>
        <taxon>Actinomycetota</taxon>
        <taxon>Actinomycetes</taxon>
        <taxon>Catenulisporales</taxon>
        <taxon>Catenulisporaceae</taxon>
        <taxon>Catenulispora</taxon>
    </lineage>
</organism>
<dbReference type="Pfam" id="PF01794">
    <property type="entry name" value="Ferric_reduct"/>
    <property type="match status" value="1"/>
</dbReference>
<keyword evidence="4 13" id="KW-0812">Transmembrane</keyword>
<feature type="transmembrane region" description="Helical" evidence="13">
    <location>
        <begin position="66"/>
        <end position="88"/>
    </location>
</feature>
<keyword evidence="6" id="KW-0479">Metal-binding</keyword>
<dbReference type="InterPro" id="IPR050415">
    <property type="entry name" value="MRET"/>
</dbReference>
<keyword evidence="16" id="KW-1185">Reference proteome</keyword>
<keyword evidence="12 13" id="KW-0472">Membrane</keyword>
<evidence type="ECO:0000259" key="14">
    <source>
        <dbReference type="PROSITE" id="PS51384"/>
    </source>
</evidence>
<evidence type="ECO:0000256" key="13">
    <source>
        <dbReference type="SAM" id="Phobius"/>
    </source>
</evidence>
<dbReference type="SUPFAM" id="SSF52343">
    <property type="entry name" value="Ferredoxin reductase-like, C-terminal NADP-linked domain"/>
    <property type="match status" value="1"/>
</dbReference>
<evidence type="ECO:0000256" key="10">
    <source>
        <dbReference type="ARBA" id="ARBA00023004"/>
    </source>
</evidence>
<keyword evidence="10" id="KW-0408">Iron</keyword>
<keyword evidence="3" id="KW-0285">Flavoprotein</keyword>